<dbReference type="GO" id="GO:0030488">
    <property type="term" value="P:tRNA methylation"/>
    <property type="evidence" value="ECO:0007669"/>
    <property type="project" value="TreeGrafter"/>
</dbReference>
<feature type="domain" description="MnmE helical" evidence="9">
    <location>
        <begin position="117"/>
        <end position="413"/>
    </location>
</feature>
<dbReference type="OrthoDB" id="9805918at2"/>
<evidence type="ECO:0000259" key="9">
    <source>
        <dbReference type="Pfam" id="PF12631"/>
    </source>
</evidence>
<dbReference type="Proteomes" id="UP000218023">
    <property type="component" value="Unassembled WGS sequence"/>
</dbReference>
<dbReference type="GO" id="GO:0002098">
    <property type="term" value="P:tRNA wobble uridine modification"/>
    <property type="evidence" value="ECO:0007669"/>
    <property type="project" value="TreeGrafter"/>
</dbReference>
<dbReference type="NCBIfam" id="TIGR00231">
    <property type="entry name" value="small_GTP"/>
    <property type="match status" value="1"/>
</dbReference>
<comment type="function">
    <text evidence="6">Exhibits a very high intrinsic GTPase hydrolysis rate. Involved in the addition of a carboxymethylaminomethyl (cmnm) group at the wobble position (U34) of certain tRNAs, forming tRNA-cmnm(5)s(2)U34.</text>
</comment>
<dbReference type="RefSeq" id="WP_095640331.1">
    <property type="nucleotide sequence ID" value="NZ_NSJZ01000008.1"/>
</dbReference>
<feature type="binding site" evidence="6">
    <location>
        <position position="241"/>
    </location>
    <ligand>
        <name>K(+)</name>
        <dbReference type="ChEBI" id="CHEBI:29103"/>
    </ligand>
</feature>
<gene>
    <name evidence="6" type="primary">mnmE</name>
    <name evidence="6" type="synonym">trmE</name>
    <name evidence="10" type="ORF">CK240_10665</name>
</gene>
<dbReference type="InterPro" id="IPR027368">
    <property type="entry name" value="MnmE_dom2"/>
</dbReference>
<keyword evidence="6" id="KW-0963">Cytoplasm</keyword>
<feature type="binding site" evidence="6">
    <location>
        <position position="220"/>
    </location>
    <ligand>
        <name>K(+)</name>
        <dbReference type="ChEBI" id="CHEBI:29103"/>
    </ligand>
</feature>
<dbReference type="AlphaFoldDB" id="A0A2A2GH50"/>
<feature type="domain" description="GTP-binding protein TrmE N-terminal" evidence="8">
    <location>
        <begin position="3"/>
        <end position="113"/>
    </location>
</feature>
<dbReference type="InterPro" id="IPR027266">
    <property type="entry name" value="TrmE/GcvT-like"/>
</dbReference>
<dbReference type="Pfam" id="PF01926">
    <property type="entry name" value="MMR_HSR1"/>
    <property type="match status" value="1"/>
</dbReference>
<evidence type="ECO:0000313" key="10">
    <source>
        <dbReference type="EMBL" id="PAU96956.1"/>
    </source>
</evidence>
<feature type="binding site" evidence="6">
    <location>
        <begin position="239"/>
        <end position="245"/>
    </location>
    <ligand>
        <name>GTP</name>
        <dbReference type="ChEBI" id="CHEBI:37565"/>
    </ligand>
</feature>
<keyword evidence="6" id="KW-0479">Metal-binding</keyword>
<dbReference type="Gene3D" id="3.30.1360.120">
    <property type="entry name" value="Probable tRNA modification gtpase trme, domain 1"/>
    <property type="match status" value="1"/>
</dbReference>
<comment type="cofactor">
    <cofactor evidence="6">
        <name>K(+)</name>
        <dbReference type="ChEBI" id="CHEBI:29103"/>
    </cofactor>
    <text evidence="6">Binds 1 potassium ion per subunit.</text>
</comment>
<dbReference type="PANTHER" id="PTHR42714:SF2">
    <property type="entry name" value="TRNA MODIFICATION GTPASE GTPBP3, MITOCHONDRIAL"/>
    <property type="match status" value="1"/>
</dbReference>
<dbReference type="GO" id="GO:0005525">
    <property type="term" value="F:GTP binding"/>
    <property type="evidence" value="ECO:0007669"/>
    <property type="project" value="UniProtKB-UniRule"/>
</dbReference>
<evidence type="ECO:0000256" key="5">
    <source>
        <dbReference type="ARBA" id="ARBA00023134"/>
    </source>
</evidence>
<keyword evidence="3 6" id="KW-0547">Nucleotide-binding</keyword>
<comment type="subcellular location">
    <subcellularLocation>
        <location evidence="6">Cytoplasm</location>
    </subcellularLocation>
</comment>
<dbReference type="InterPro" id="IPR018948">
    <property type="entry name" value="GTP-bd_TrmE_N"/>
</dbReference>
<feature type="binding site" evidence="6">
    <location>
        <position position="244"/>
    </location>
    <ligand>
        <name>K(+)</name>
        <dbReference type="ChEBI" id="CHEBI:29103"/>
    </ligand>
</feature>
<dbReference type="GO" id="GO:0046872">
    <property type="term" value="F:metal ion binding"/>
    <property type="evidence" value="ECO:0007669"/>
    <property type="project" value="UniProtKB-KW"/>
</dbReference>
<dbReference type="Gene3D" id="3.40.50.300">
    <property type="entry name" value="P-loop containing nucleotide triphosphate hydrolases"/>
    <property type="match status" value="1"/>
</dbReference>
<evidence type="ECO:0000256" key="4">
    <source>
        <dbReference type="ARBA" id="ARBA00022958"/>
    </source>
</evidence>
<evidence type="ECO:0000313" key="11">
    <source>
        <dbReference type="Proteomes" id="UP000218023"/>
    </source>
</evidence>
<dbReference type="Pfam" id="PF10396">
    <property type="entry name" value="TrmE_N"/>
    <property type="match status" value="1"/>
</dbReference>
<dbReference type="Pfam" id="PF12631">
    <property type="entry name" value="MnmE_helical"/>
    <property type="match status" value="1"/>
</dbReference>
<dbReference type="EC" id="3.6.-.-" evidence="6"/>
<dbReference type="PANTHER" id="PTHR42714">
    <property type="entry name" value="TRNA MODIFICATION GTPASE GTPBP3"/>
    <property type="match status" value="1"/>
</dbReference>
<dbReference type="PRINTS" id="PR00326">
    <property type="entry name" value="GTP1OBG"/>
</dbReference>
<evidence type="ECO:0000256" key="6">
    <source>
        <dbReference type="HAMAP-Rule" id="MF_00379"/>
    </source>
</evidence>
<proteinExistence type="inferred from homology"/>
<feature type="binding site" evidence="6">
    <location>
        <position position="245"/>
    </location>
    <ligand>
        <name>Mg(2+)</name>
        <dbReference type="ChEBI" id="CHEBI:18420"/>
    </ligand>
</feature>
<keyword evidence="6" id="KW-0460">Magnesium</keyword>
<dbReference type="HAMAP" id="MF_00379">
    <property type="entry name" value="GTPase_MnmE"/>
    <property type="match status" value="1"/>
</dbReference>
<feature type="domain" description="G" evidence="7">
    <location>
        <begin position="212"/>
        <end position="303"/>
    </location>
</feature>
<organism evidence="10 11">
    <name type="scientific">Paracoccus salipaludis</name>
    <dbReference type="NCBI Taxonomy" id="2032623"/>
    <lineage>
        <taxon>Bacteria</taxon>
        <taxon>Pseudomonadati</taxon>
        <taxon>Pseudomonadota</taxon>
        <taxon>Alphaproteobacteria</taxon>
        <taxon>Rhodobacterales</taxon>
        <taxon>Paracoccaceae</taxon>
        <taxon>Paracoccus</taxon>
    </lineage>
</organism>
<keyword evidence="6" id="KW-0378">Hydrolase</keyword>
<keyword evidence="2 6" id="KW-0819">tRNA processing</keyword>
<comment type="caution">
    <text evidence="6">Lacks conserved residue(s) required for the propagation of feature annotation.</text>
</comment>
<evidence type="ECO:0000256" key="1">
    <source>
        <dbReference type="ARBA" id="ARBA00011043"/>
    </source>
</evidence>
<feature type="binding site" evidence="6">
    <location>
        <begin position="220"/>
        <end position="225"/>
    </location>
    <ligand>
        <name>GTP</name>
        <dbReference type="ChEBI" id="CHEBI:37565"/>
    </ligand>
</feature>
<protein>
    <recommendedName>
        <fullName evidence="6">tRNA modification GTPase MnmE</fullName>
        <ecNumber evidence="6">3.6.-.-</ecNumber>
    </recommendedName>
</protein>
<dbReference type="GO" id="GO:0003924">
    <property type="term" value="F:GTPase activity"/>
    <property type="evidence" value="ECO:0007669"/>
    <property type="project" value="UniProtKB-UniRule"/>
</dbReference>
<reference evidence="10 11" key="1">
    <citation type="submission" date="2017-09" db="EMBL/GenBank/DDBJ databases">
        <title>Paracoccus alkalisoli sp. nov., isolated from saline alkaline soil.</title>
        <authorList>
            <person name="Dong X."/>
            <person name="Zhang G."/>
        </authorList>
    </citation>
    <scope>NUCLEOTIDE SEQUENCE [LARGE SCALE GENOMIC DNA]</scope>
    <source>
        <strain evidence="10 11">WN007</strain>
    </source>
</reference>
<dbReference type="GO" id="GO:0005737">
    <property type="term" value="C:cytoplasm"/>
    <property type="evidence" value="ECO:0007669"/>
    <property type="project" value="UniProtKB-SubCell"/>
</dbReference>
<feature type="binding site" evidence="6">
    <location>
        <begin position="264"/>
        <end position="267"/>
    </location>
    <ligand>
        <name>GTP</name>
        <dbReference type="ChEBI" id="CHEBI:37565"/>
    </ligand>
</feature>
<keyword evidence="11" id="KW-1185">Reference proteome</keyword>
<dbReference type="SUPFAM" id="SSF116878">
    <property type="entry name" value="TrmE connector domain"/>
    <property type="match status" value="1"/>
</dbReference>
<dbReference type="EMBL" id="NSJZ01000008">
    <property type="protein sequence ID" value="PAU96956.1"/>
    <property type="molecule type" value="Genomic_DNA"/>
</dbReference>
<dbReference type="Gene3D" id="1.20.120.430">
    <property type="entry name" value="tRNA modification GTPase MnmE domain 2"/>
    <property type="match status" value="1"/>
</dbReference>
<comment type="subunit">
    <text evidence="6">Homodimer. Heterotetramer of two MnmE and two MnmG subunits.</text>
</comment>
<dbReference type="InterPro" id="IPR006073">
    <property type="entry name" value="GTP-bd"/>
</dbReference>
<dbReference type="InterPro" id="IPR005225">
    <property type="entry name" value="Small_GTP-bd"/>
</dbReference>
<dbReference type="InterPro" id="IPR025867">
    <property type="entry name" value="MnmE_helical"/>
</dbReference>
<dbReference type="InterPro" id="IPR031168">
    <property type="entry name" value="G_TrmE"/>
</dbReference>
<dbReference type="NCBIfam" id="NF003661">
    <property type="entry name" value="PRK05291.1-3"/>
    <property type="match status" value="1"/>
</dbReference>
<feature type="binding site" evidence="6">
    <location>
        <position position="224"/>
    </location>
    <ligand>
        <name>Mg(2+)</name>
        <dbReference type="ChEBI" id="CHEBI:18420"/>
    </ligand>
</feature>
<dbReference type="InterPro" id="IPR004520">
    <property type="entry name" value="GTPase_MnmE"/>
</dbReference>
<accession>A0A2A2GH50</accession>
<comment type="caution">
    <text evidence="10">The sequence shown here is derived from an EMBL/GenBank/DDBJ whole genome shotgun (WGS) entry which is preliminary data.</text>
</comment>
<dbReference type="SUPFAM" id="SSF103025">
    <property type="entry name" value="Folate-binding domain"/>
    <property type="match status" value="1"/>
</dbReference>
<evidence type="ECO:0000256" key="2">
    <source>
        <dbReference type="ARBA" id="ARBA00022694"/>
    </source>
</evidence>
<name>A0A2A2GH50_9RHOB</name>
<sequence length="416" mass="44438">MDTIYAEATPSGRGGVSVVRLSGPEARAIGEAIAGPLPEARRAELRLLRDGEQIDRALVIRFDGGSSFTGEPVVEFHLHGAPVIVRRLERALRDHGARIAEAGEFTRRALLNGSLALSEVEALSDLLSAESEAQRQQAMKIVSGDLARWTGMLRDRLVRAGALIEASLDFADEDVPEEVPAEVFDLLARVRQDIGIAIAGYPAAERLRAGFEVAIVGPPNAGKSSLLNRIAQRELALVSEIAGTTRDVIELHTELGGLAVTFLDTAGLRETRDMVEGMGVERARARASAADIRVHLSEDGQAISELLRDGDLVVRTKADLGGPGVSAVTGAGVREMLDEIRNRLAGQVAGAGMITRQRQAQALEDAARVLDVHPDQPAEVLAEAVRAASHRLGEVVGRIAPDDYLDEIFSSFCIGK</sequence>
<evidence type="ECO:0000256" key="3">
    <source>
        <dbReference type="ARBA" id="ARBA00022741"/>
    </source>
</evidence>
<dbReference type="SUPFAM" id="SSF52540">
    <property type="entry name" value="P-loop containing nucleoside triphosphate hydrolases"/>
    <property type="match status" value="1"/>
</dbReference>
<comment type="similarity">
    <text evidence="1 6">Belongs to the TRAFAC class TrmE-Era-EngA-EngB-Septin-like GTPase superfamily. TrmE GTPase family.</text>
</comment>
<evidence type="ECO:0000259" key="8">
    <source>
        <dbReference type="Pfam" id="PF10396"/>
    </source>
</evidence>
<dbReference type="CDD" id="cd14858">
    <property type="entry name" value="TrmE_N"/>
    <property type="match status" value="1"/>
</dbReference>
<keyword evidence="4 6" id="KW-0630">Potassium</keyword>
<keyword evidence="5 6" id="KW-0342">GTP-binding</keyword>
<feature type="binding site" evidence="6">
    <location>
        <position position="239"/>
    </location>
    <ligand>
        <name>K(+)</name>
        <dbReference type="ChEBI" id="CHEBI:29103"/>
    </ligand>
</feature>
<evidence type="ECO:0000259" key="7">
    <source>
        <dbReference type="Pfam" id="PF01926"/>
    </source>
</evidence>
<dbReference type="InterPro" id="IPR027417">
    <property type="entry name" value="P-loop_NTPase"/>
</dbReference>
<dbReference type="CDD" id="cd04164">
    <property type="entry name" value="trmE"/>
    <property type="match status" value="1"/>
</dbReference>